<keyword evidence="2" id="KW-1185">Reference proteome</keyword>
<sequence length="565" mass="63003">MEFSSPLAALPSRPAWVGYRDAAAIPQFMYTGPQTFGPNSFNFRDLSMKKSSSDYFTSKTVRGSSPTASLAADLSTNFHIDKSPQLPTPRRSLFSTNLFAPRSGMEHLSTPPIDYEGATTPPIPSSSPGADMMDVSPLPHKAPCFVARVTLPSPSPELTPSDDYMLVGQSAGHTSLDVQESCLPMHAPLPERKKSSLLRPALIRTKGHSTTAIPQKRESPVEELPPFKFGSGLTCSSTPSLTGCLSESPMDNESPFQSSLMPPPPVRRPTMLSHSRSSGSPSMGNIKKPLPRPRKQFRRSHSMFEHPGDIMKENAADTYEPPAALSSVMDVDDQHKQKLPHFIPENEPDSLPRIQQDTLVNVLNGTYNTHYDNVMIVDCRFEYEYDGGHIESAVNFNDKELLAGKLFNEPQSPNTLLVFHCEYSKHRAPLMAKFIRNKDRAVNDFQYPKLTYPEMYILEGGYSKFFEQYRSKCYPQNYVEMEDKNFEQDCEKGLAKVKQQTKARRGPLSRAQTFAFGQHCQMEDSPTGPASRFANQRSFSTLDVSTDSSPFSGFGQTFARRMASY</sequence>
<evidence type="ECO:0000313" key="2">
    <source>
        <dbReference type="Proteomes" id="UP001320706"/>
    </source>
</evidence>
<name>A0ACC3SBP6_9PEZI</name>
<dbReference type="Proteomes" id="UP001320706">
    <property type="component" value="Unassembled WGS sequence"/>
</dbReference>
<gene>
    <name evidence="1" type="primary">MIH1</name>
    <name evidence="1" type="ORF">M8818_004456</name>
</gene>
<dbReference type="EMBL" id="JAMKPW020000022">
    <property type="protein sequence ID" value="KAK8206622.1"/>
    <property type="molecule type" value="Genomic_DNA"/>
</dbReference>
<dbReference type="EC" id="3.1.3.48" evidence="1"/>
<keyword evidence="1" id="KW-0378">Hydrolase</keyword>
<comment type="caution">
    <text evidence="1">The sequence shown here is derived from an EMBL/GenBank/DDBJ whole genome shotgun (WGS) entry which is preliminary data.</text>
</comment>
<organism evidence="1 2">
    <name type="scientific">Zalaria obscura</name>
    <dbReference type="NCBI Taxonomy" id="2024903"/>
    <lineage>
        <taxon>Eukaryota</taxon>
        <taxon>Fungi</taxon>
        <taxon>Dikarya</taxon>
        <taxon>Ascomycota</taxon>
        <taxon>Pezizomycotina</taxon>
        <taxon>Dothideomycetes</taxon>
        <taxon>Dothideomycetidae</taxon>
        <taxon>Dothideales</taxon>
        <taxon>Zalariaceae</taxon>
        <taxon>Zalaria</taxon>
    </lineage>
</organism>
<evidence type="ECO:0000313" key="1">
    <source>
        <dbReference type="EMBL" id="KAK8206622.1"/>
    </source>
</evidence>
<accession>A0ACC3SBP6</accession>
<reference evidence="1" key="1">
    <citation type="submission" date="2024-02" db="EMBL/GenBank/DDBJ databases">
        <title>Metagenome Assembled Genome of Zalaria obscura JY119.</title>
        <authorList>
            <person name="Vighnesh L."/>
            <person name="Jagadeeshwari U."/>
            <person name="Venkata Ramana C."/>
            <person name="Sasikala C."/>
        </authorList>
    </citation>
    <scope>NUCLEOTIDE SEQUENCE</scope>
    <source>
        <strain evidence="1">JY119</strain>
    </source>
</reference>
<proteinExistence type="predicted"/>
<protein>
    <submittedName>
        <fullName evidence="1">M-phase inducer phosphatase</fullName>
        <ecNumber evidence="1">3.1.3.48</ecNumber>
    </submittedName>
</protein>